<gene>
    <name evidence="2" type="ORF">CLUP02_14773</name>
</gene>
<feature type="region of interest" description="Disordered" evidence="1">
    <location>
        <begin position="803"/>
        <end position="858"/>
    </location>
</feature>
<dbReference type="Proteomes" id="UP000830671">
    <property type="component" value="Chromosome 8"/>
</dbReference>
<sequence length="858" mass="94893">MTILLPEKDRRNRERTMGCLHIGEKLENNTCHEPSTKLSYYYQASHSSVVLALPPSSTAVPGSGKPQCTSYLCAAREGRAGKSDKVRYAEASPFSVSTPCPNHSPLTPPSHVPVLPSSFLVHRLTSAFVSPLPPILTLISVSGSPGFPTVDTLTVFSLTVRSRTVPGSARRMSDRRLVPEYQFVYGQRHMQNPSMDGGADGRMTLRPSLKPNQRIGNDGLGRQFISHPVVFTVRAYCISTFSNSAIQAGLERTYLDASGWTVALQDCCTSGCNPKVYPSISRPDELAASTPPDPPIVSIHHFSFGSPSLPLLHVGVRNRNIPLPMPLHPTTSIPSPLLSRYFPCRLGHCTPYISLLTSPRSAPFSPDQAEPLNTMIYEYYLFLILNLASQPLGPSSPPPSLPSVPGAWWSADGRSTTHEAFSSLFFAFVLTALGKPLPSLPSNAMNAFCLVLLSPPLALHLSPLLHANEGHALSYQECLYVDPTMCLRTPYPPGQEVFSFRSPSECEVQESRRAHLISLAGGLSPFSWLVHRAPSTPRPHQRPVPTVRRQAGNSFLRQPAYWPPGQGTWILSQGTYLGYEAFRDLINGVHWVAAHSLRLLLRPMSRKPDGPKSLALLQRIGIMYSWGSPLGRGRKSCKRCKGSDTRLHAYQRTQRHLESDISLLRSDLAWPASIKHRLHSMGTATRECTCVMHARGFRLVCLVVTSEFSIFLQPRRVIFRFWLSFGVVVWMPMSRMAARYWRTAFSLPLPCLRDRRVYTTPFGSRSRAGLCNQDQPNPSAKGPRKLFPLDKWIGGNEGPVKEELEVSLSSTRTPRPLAPEMLAAPPLLPSSPPPAPHTAHAIQTTHTDTSDQTRETYR</sequence>
<name>A0A9Q8WMX2_9PEZI</name>
<proteinExistence type="predicted"/>
<dbReference type="EMBL" id="CP019480">
    <property type="protein sequence ID" value="UQC89244.1"/>
    <property type="molecule type" value="Genomic_DNA"/>
</dbReference>
<organism evidence="2 3">
    <name type="scientific">Colletotrichum lupini</name>
    <dbReference type="NCBI Taxonomy" id="145971"/>
    <lineage>
        <taxon>Eukaryota</taxon>
        <taxon>Fungi</taxon>
        <taxon>Dikarya</taxon>
        <taxon>Ascomycota</taxon>
        <taxon>Pezizomycotina</taxon>
        <taxon>Sordariomycetes</taxon>
        <taxon>Hypocreomycetidae</taxon>
        <taxon>Glomerellales</taxon>
        <taxon>Glomerellaceae</taxon>
        <taxon>Colletotrichum</taxon>
        <taxon>Colletotrichum acutatum species complex</taxon>
    </lineage>
</organism>
<reference evidence="2" key="1">
    <citation type="journal article" date="2021" name="Mol. Plant Microbe Interact.">
        <title>Complete Genome Sequence of the Plant-Pathogenic Fungus Colletotrichum lupini.</title>
        <authorList>
            <person name="Baroncelli R."/>
            <person name="Pensec F."/>
            <person name="Da Lio D."/>
            <person name="Boufleur T."/>
            <person name="Vicente I."/>
            <person name="Sarrocco S."/>
            <person name="Picot A."/>
            <person name="Baraldi E."/>
            <person name="Sukno S."/>
            <person name="Thon M."/>
            <person name="Le Floch G."/>
        </authorList>
    </citation>
    <scope>NUCLEOTIDE SEQUENCE</scope>
    <source>
        <strain evidence="2">IMI 504893</strain>
    </source>
</reference>
<evidence type="ECO:0000256" key="1">
    <source>
        <dbReference type="SAM" id="MobiDB-lite"/>
    </source>
</evidence>
<dbReference type="RefSeq" id="XP_049150845.1">
    <property type="nucleotide sequence ID" value="XM_049293699.1"/>
</dbReference>
<dbReference type="AlphaFoldDB" id="A0A9Q8WMX2"/>
<protein>
    <submittedName>
        <fullName evidence="2">Uncharacterized protein</fullName>
    </submittedName>
</protein>
<feature type="compositionally biased region" description="Basic and acidic residues" evidence="1">
    <location>
        <begin position="848"/>
        <end position="858"/>
    </location>
</feature>
<feature type="compositionally biased region" description="Low complexity" evidence="1">
    <location>
        <begin position="814"/>
        <end position="825"/>
    </location>
</feature>
<dbReference type="GeneID" id="73348709"/>
<dbReference type="KEGG" id="clup:CLUP02_14773"/>
<accession>A0A9Q8WMX2</accession>
<evidence type="ECO:0000313" key="3">
    <source>
        <dbReference type="Proteomes" id="UP000830671"/>
    </source>
</evidence>
<feature type="compositionally biased region" description="Pro residues" evidence="1">
    <location>
        <begin position="826"/>
        <end position="836"/>
    </location>
</feature>
<keyword evidence="3" id="KW-1185">Reference proteome</keyword>
<evidence type="ECO:0000313" key="2">
    <source>
        <dbReference type="EMBL" id="UQC89244.1"/>
    </source>
</evidence>